<feature type="transmembrane region" description="Helical" evidence="1">
    <location>
        <begin position="560"/>
        <end position="579"/>
    </location>
</feature>
<dbReference type="InterPro" id="IPR011990">
    <property type="entry name" value="TPR-like_helical_dom_sf"/>
</dbReference>
<keyword evidence="4" id="KW-1185">Reference proteome</keyword>
<evidence type="ECO:0000256" key="1">
    <source>
        <dbReference type="SAM" id="Phobius"/>
    </source>
</evidence>
<dbReference type="EMBL" id="VJMH01003625">
    <property type="protein sequence ID" value="KAF0705333.1"/>
    <property type="molecule type" value="Genomic_DNA"/>
</dbReference>
<dbReference type="AlphaFoldDB" id="A0A485KI00"/>
<reference evidence="2" key="2">
    <citation type="submission" date="2019-06" db="EMBL/GenBank/DDBJ databases">
        <title>Genomics analysis of Aphanomyces spp. identifies a new class of oomycete effector associated with host adaptation.</title>
        <authorList>
            <person name="Gaulin E."/>
        </authorList>
    </citation>
    <scope>NUCLEOTIDE SEQUENCE</scope>
    <source>
        <strain evidence="2">CBS 578.67</strain>
    </source>
</reference>
<keyword evidence="1" id="KW-0472">Membrane</keyword>
<dbReference type="Gene3D" id="1.25.40.10">
    <property type="entry name" value="Tetratricopeptide repeat domain"/>
    <property type="match status" value="1"/>
</dbReference>
<dbReference type="Proteomes" id="UP000332933">
    <property type="component" value="Unassembled WGS sequence"/>
</dbReference>
<gene>
    <name evidence="3" type="primary">Aste57867_7069</name>
    <name evidence="2" type="ORF">As57867_007046</name>
    <name evidence="3" type="ORF">ASTE57867_7069</name>
</gene>
<accession>A0A485KI00</accession>
<proteinExistence type="predicted"/>
<keyword evidence="1" id="KW-1133">Transmembrane helix</keyword>
<dbReference type="SUPFAM" id="SSF48452">
    <property type="entry name" value="TPR-like"/>
    <property type="match status" value="1"/>
</dbReference>
<keyword evidence="1" id="KW-0812">Transmembrane</keyword>
<name>A0A485KI00_9STRA</name>
<organism evidence="3 4">
    <name type="scientific">Aphanomyces stellatus</name>
    <dbReference type="NCBI Taxonomy" id="120398"/>
    <lineage>
        <taxon>Eukaryota</taxon>
        <taxon>Sar</taxon>
        <taxon>Stramenopiles</taxon>
        <taxon>Oomycota</taxon>
        <taxon>Saprolegniomycetes</taxon>
        <taxon>Saprolegniales</taxon>
        <taxon>Verrucalvaceae</taxon>
        <taxon>Aphanomyces</taxon>
    </lineage>
</organism>
<sequence>MTLTRTWCVFEVYVAIETNARFEVAMGKAQKAAFLADSAAPNDIFFASLMKINCAKSIAAVPSDRDHIFELIEKGPGFAQVDRLVFQVLEAWVGRMVDKQFHIAATREERVMWRLTHVSPMMEKPKSEGAEPALVDIIAMPKQDEDLGPYHWQAVASLALVRLRRKHPRMEWEPLFVDALIHLEALLGREDVYVLETRLSFAEGMFESQEYIRGMALLYECFDSAHGQWGDDHAMTIRVMGDIGIRLCNGLGRLVEAATWLERANDASTRLYSNMEGHHTMLVRYLTTCYIRQGRFAQATAIARSIYDQERRTRGPDNHFTHSARRLMCLCLRNQGCYDNVDTDVRTCIEYYESVDDEYQVVQCRKILGDFYLATGEFARARVELDGLLGKYQKYVGSTSSTMRSVLYSCLLLEAFNNVVPASMEILSGLENDVINSGISSETWLDFECHGCYEPIQGWLHLCPDCPRNSLRVCHACVQTNKAKSLCSHDPTPRDWIRVSPPMRFLQEQQLALLAKSKDWVTYALVHQAYKDYCNQHEVPVEELVDDLAPKIALFGSCRLGFVWAAGAASVCLVTLGLWRTRR</sequence>
<reference evidence="3 4" key="1">
    <citation type="submission" date="2019-03" db="EMBL/GenBank/DDBJ databases">
        <authorList>
            <person name="Gaulin E."/>
            <person name="Dumas B."/>
        </authorList>
    </citation>
    <scope>NUCLEOTIDE SEQUENCE [LARGE SCALE GENOMIC DNA]</scope>
    <source>
        <strain evidence="3">CBS 568.67</strain>
    </source>
</reference>
<evidence type="ECO:0000313" key="2">
    <source>
        <dbReference type="EMBL" id="KAF0705333.1"/>
    </source>
</evidence>
<protein>
    <submittedName>
        <fullName evidence="3">Aste57867_7069 protein</fullName>
    </submittedName>
</protein>
<evidence type="ECO:0000313" key="3">
    <source>
        <dbReference type="EMBL" id="VFT84010.1"/>
    </source>
</evidence>
<dbReference type="EMBL" id="CAADRA010003637">
    <property type="protein sequence ID" value="VFT84010.1"/>
    <property type="molecule type" value="Genomic_DNA"/>
</dbReference>
<evidence type="ECO:0000313" key="4">
    <source>
        <dbReference type="Proteomes" id="UP000332933"/>
    </source>
</evidence>